<dbReference type="PRINTS" id="PR00385">
    <property type="entry name" value="P450"/>
</dbReference>
<dbReference type="GO" id="GO:0016712">
    <property type="term" value="F:oxidoreductase activity, acting on paired donors, with incorporation or reduction of molecular oxygen, reduced flavin or flavoprotein as one donor, and incorporation of one atom of oxygen"/>
    <property type="evidence" value="ECO:0007669"/>
    <property type="project" value="TreeGrafter"/>
</dbReference>
<evidence type="ECO:0000256" key="6">
    <source>
        <dbReference type="ARBA" id="ARBA00023033"/>
    </source>
</evidence>
<dbReference type="InterPro" id="IPR036396">
    <property type="entry name" value="Cyt_P450_sf"/>
</dbReference>
<evidence type="ECO:0000256" key="4">
    <source>
        <dbReference type="ARBA" id="ARBA00023002"/>
    </source>
</evidence>
<dbReference type="PROSITE" id="PS00086">
    <property type="entry name" value="CYTOCHROME_P450"/>
    <property type="match status" value="1"/>
</dbReference>
<keyword evidence="7 8" id="KW-0349">Heme</keyword>
<feature type="transmembrane region" description="Helical" evidence="9">
    <location>
        <begin position="26"/>
        <end position="46"/>
    </location>
</feature>
<keyword evidence="4 8" id="KW-0560">Oxidoreductase</keyword>
<evidence type="ECO:0000256" key="1">
    <source>
        <dbReference type="ARBA" id="ARBA00001971"/>
    </source>
</evidence>
<keyword evidence="9" id="KW-1133">Transmembrane helix</keyword>
<reference evidence="10 11" key="1">
    <citation type="submission" date="2015-09" db="EMBL/GenBank/DDBJ databases">
        <title>Draft genome of the parasitic nematode Teladorsagia circumcincta isolate WARC Sus (inbred).</title>
        <authorList>
            <person name="Mitreva M."/>
        </authorList>
    </citation>
    <scope>NUCLEOTIDE SEQUENCE [LARGE SCALE GENOMIC DNA]</scope>
    <source>
        <strain evidence="10 11">S</strain>
    </source>
</reference>
<dbReference type="InterPro" id="IPR002401">
    <property type="entry name" value="Cyt_P450_E_grp-I"/>
</dbReference>
<dbReference type="AlphaFoldDB" id="A0A2G9UJT2"/>
<dbReference type="SUPFAM" id="SSF48264">
    <property type="entry name" value="Cytochrome P450"/>
    <property type="match status" value="1"/>
</dbReference>
<evidence type="ECO:0000256" key="5">
    <source>
        <dbReference type="ARBA" id="ARBA00023004"/>
    </source>
</evidence>
<evidence type="ECO:0000256" key="2">
    <source>
        <dbReference type="ARBA" id="ARBA00010617"/>
    </source>
</evidence>
<accession>A0A2G9UJT2</accession>
<dbReference type="GO" id="GO:0005737">
    <property type="term" value="C:cytoplasm"/>
    <property type="evidence" value="ECO:0007669"/>
    <property type="project" value="TreeGrafter"/>
</dbReference>
<proteinExistence type="inferred from homology"/>
<feature type="binding site" description="axial binding residue" evidence="7">
    <location>
        <position position="468"/>
    </location>
    <ligand>
        <name>heme</name>
        <dbReference type="ChEBI" id="CHEBI:30413"/>
    </ligand>
    <ligandPart>
        <name>Fe</name>
        <dbReference type="ChEBI" id="CHEBI:18248"/>
    </ligandPart>
</feature>
<dbReference type="GO" id="GO:0006082">
    <property type="term" value="P:organic acid metabolic process"/>
    <property type="evidence" value="ECO:0007669"/>
    <property type="project" value="TreeGrafter"/>
</dbReference>
<keyword evidence="9" id="KW-0812">Transmembrane</keyword>
<name>A0A2G9UJT2_TELCI</name>
<comment type="cofactor">
    <cofactor evidence="1 7">
        <name>heme</name>
        <dbReference type="ChEBI" id="CHEBI:30413"/>
    </cofactor>
</comment>
<evidence type="ECO:0000313" key="11">
    <source>
        <dbReference type="Proteomes" id="UP000230423"/>
    </source>
</evidence>
<dbReference type="InterPro" id="IPR001128">
    <property type="entry name" value="Cyt_P450"/>
</dbReference>
<dbReference type="GO" id="GO:0005506">
    <property type="term" value="F:iron ion binding"/>
    <property type="evidence" value="ECO:0007669"/>
    <property type="project" value="InterPro"/>
</dbReference>
<evidence type="ECO:0000256" key="7">
    <source>
        <dbReference type="PIRSR" id="PIRSR602401-1"/>
    </source>
</evidence>
<evidence type="ECO:0000313" key="10">
    <source>
        <dbReference type="EMBL" id="PIO70505.1"/>
    </source>
</evidence>
<dbReference type="FunFam" id="1.10.630.10:FF:000036">
    <property type="entry name" value="CYtochrome P450 family"/>
    <property type="match status" value="1"/>
</dbReference>
<dbReference type="Pfam" id="PF00067">
    <property type="entry name" value="p450"/>
    <property type="match status" value="1"/>
</dbReference>
<comment type="similarity">
    <text evidence="2 8">Belongs to the cytochrome P450 family.</text>
</comment>
<gene>
    <name evidence="10" type="ORF">TELCIR_07641</name>
</gene>
<dbReference type="EMBL" id="KZ346248">
    <property type="protein sequence ID" value="PIO70505.1"/>
    <property type="molecule type" value="Genomic_DNA"/>
</dbReference>
<dbReference type="Gene3D" id="1.10.630.10">
    <property type="entry name" value="Cytochrome P450"/>
    <property type="match status" value="1"/>
</dbReference>
<organism evidence="10 11">
    <name type="scientific">Teladorsagia circumcincta</name>
    <name type="common">Brown stomach worm</name>
    <name type="synonym">Ostertagia circumcincta</name>
    <dbReference type="NCBI Taxonomy" id="45464"/>
    <lineage>
        <taxon>Eukaryota</taxon>
        <taxon>Metazoa</taxon>
        <taxon>Ecdysozoa</taxon>
        <taxon>Nematoda</taxon>
        <taxon>Chromadorea</taxon>
        <taxon>Rhabditida</taxon>
        <taxon>Rhabditina</taxon>
        <taxon>Rhabditomorpha</taxon>
        <taxon>Strongyloidea</taxon>
        <taxon>Trichostrongylidae</taxon>
        <taxon>Teladorsagia</taxon>
    </lineage>
</organism>
<dbReference type="OrthoDB" id="2789670at2759"/>
<dbReference type="CDD" id="cd20617">
    <property type="entry name" value="CYP1_2-like"/>
    <property type="match status" value="1"/>
</dbReference>
<keyword evidence="6 8" id="KW-0503">Monooxygenase</keyword>
<feature type="non-terminal residue" evidence="10">
    <location>
        <position position="1"/>
    </location>
</feature>
<dbReference type="InterPro" id="IPR017972">
    <property type="entry name" value="Cyt_P450_CS"/>
</dbReference>
<protein>
    <submittedName>
        <fullName evidence="10">Unspecific monooxygenase</fullName>
    </submittedName>
</protein>
<sequence length="537" mass="62112">IDLSQNTTELKHLKKAMDDWEKTDKAAFDATFQVYSVLLIVTIYAYHELFYKRRRLPPGPTPWLVAGNMPSFLFASSIDDLFQSWKLRYGGVFTIWIGPIPLVMVGDLPSIKKYFIQNAEVFSNRWRNHVTDTFMGGANGVVQIDGPKWREQRRFSLHVLRDFGVGRAQMESKIMEEVNAFATFLQENQGRVTINSAIAVCVGNVINNMLFGVRFPQGSHEMHNLHALLDQQSRLVVNPIMGLYIAAPWTTDVPLLNTKWMELMGIREQLWNFLQKQIDEHHEKSSTHDVIEDDFTFTYMREMERRRQSGEDMGYFDDWQMKMLLLDLFFAGMETTVTTLKWGFLLAVLHPKVQRRVQEELDNECAGTVVTLADRPRLPYTQATINEIQRVANILPINLLRTVSEDVTIDGYHFPRKTLVIPQISILMNDERVFPEPKQFRPERFLTDDGKLRRIDEFLPFSVGKRQCLGESLARAELFLIFSNLMKRFDFRPPETAEGNSGVAQLSTQRILGLTVSPPKYDCVVQLRKRDENHNLV</sequence>
<dbReference type="PRINTS" id="PR00463">
    <property type="entry name" value="EP450I"/>
</dbReference>
<evidence type="ECO:0000256" key="9">
    <source>
        <dbReference type="SAM" id="Phobius"/>
    </source>
</evidence>
<dbReference type="InterPro" id="IPR050182">
    <property type="entry name" value="Cytochrome_P450_fam2"/>
</dbReference>
<dbReference type="PANTHER" id="PTHR24300">
    <property type="entry name" value="CYTOCHROME P450 508A4-RELATED"/>
    <property type="match status" value="1"/>
</dbReference>
<dbReference type="PANTHER" id="PTHR24300:SF414">
    <property type="entry name" value="CYTOCHROME P450 FAMILY"/>
    <property type="match status" value="1"/>
</dbReference>
<keyword evidence="5 7" id="KW-0408">Iron</keyword>
<evidence type="ECO:0000256" key="8">
    <source>
        <dbReference type="RuleBase" id="RU000461"/>
    </source>
</evidence>
<dbReference type="Proteomes" id="UP000230423">
    <property type="component" value="Unassembled WGS sequence"/>
</dbReference>
<keyword evidence="11" id="KW-1185">Reference proteome</keyword>
<dbReference type="GO" id="GO:0006805">
    <property type="term" value="P:xenobiotic metabolic process"/>
    <property type="evidence" value="ECO:0007669"/>
    <property type="project" value="TreeGrafter"/>
</dbReference>
<dbReference type="GO" id="GO:0020037">
    <property type="term" value="F:heme binding"/>
    <property type="evidence" value="ECO:0007669"/>
    <property type="project" value="InterPro"/>
</dbReference>
<keyword evidence="3 7" id="KW-0479">Metal-binding</keyword>
<evidence type="ECO:0000256" key="3">
    <source>
        <dbReference type="ARBA" id="ARBA00022723"/>
    </source>
</evidence>
<keyword evidence="9" id="KW-0472">Membrane</keyword>